<dbReference type="Proteomes" id="UP000245133">
    <property type="component" value="Unassembled WGS sequence"/>
</dbReference>
<dbReference type="PROSITE" id="PS00600">
    <property type="entry name" value="AA_TRANSFER_CLASS_3"/>
    <property type="match status" value="1"/>
</dbReference>
<keyword evidence="3 7" id="KW-0032">Aminotransferase</keyword>
<dbReference type="PANTHER" id="PTHR11986">
    <property type="entry name" value="AMINOTRANSFERASE CLASS III"/>
    <property type="match status" value="1"/>
</dbReference>
<reference evidence="7 8" key="1">
    <citation type="submission" date="2018-02" db="EMBL/GenBank/DDBJ databases">
        <title>Novel Leptospira species isolated from soil and water in Japan.</title>
        <authorList>
            <person name="Nakao R."/>
            <person name="Masuzawa T."/>
        </authorList>
    </citation>
    <scope>NUCLEOTIDE SEQUENCE [LARGE SCALE GENOMIC DNA]</scope>
    <source>
        <strain evidence="7 8">YH101</strain>
    </source>
</reference>
<dbReference type="Gene3D" id="3.40.640.10">
    <property type="entry name" value="Type I PLP-dependent aspartate aminotransferase-like (Major domain)"/>
    <property type="match status" value="1"/>
</dbReference>
<comment type="similarity">
    <text evidence="2 6">Belongs to the class-III pyridoxal-phosphate-dependent aminotransferase family.</text>
</comment>
<comment type="cofactor">
    <cofactor evidence="1">
        <name>pyridoxal 5'-phosphate</name>
        <dbReference type="ChEBI" id="CHEBI:597326"/>
    </cofactor>
</comment>
<sequence length="430" mass="45978">MTVETLTNANLWERRVSNVPRGVSTAYPVFAKSAKNAEIWDVEGKRYIDFGGGIGVMNTGHCHPKVIEAIHKQVDAYLHTAFQIMPYAPYIELCERLNAKAPIAGNKKTILFSSGAEALENAVKIARAATGRTGFISFIGGFHGRTMMALALTGKVIPYKKGFGPFPGDVYHIPYPMEYHGVSEDDSIKALQNLFKADIDPAKIAAIAIEPVQGEGGFYIASSSFLKRLRSICDEHGILLIADEVQSGFARTGKLFAIEHSGIEPDLITTAKSLAGGMPLSAVIGKASLMDSVEPGGLGGTYAGNPVACAAAIAIMDLIDEENILSKSEALGNKLIKRLKEIQRDAKSVGEIRGLGGMVAFELVENGNAHKPSADLAKKLTAKALEKGLVLLSCGVYGNVIRILVPITVEDPVLEEGMKIIESSLKEIEG</sequence>
<dbReference type="GO" id="GO:0042802">
    <property type="term" value="F:identical protein binding"/>
    <property type="evidence" value="ECO:0007669"/>
    <property type="project" value="TreeGrafter"/>
</dbReference>
<dbReference type="InterPro" id="IPR005814">
    <property type="entry name" value="Aminotrans_3"/>
</dbReference>
<evidence type="ECO:0000313" key="7">
    <source>
        <dbReference type="EMBL" id="GBF50007.1"/>
    </source>
</evidence>
<dbReference type="NCBIfam" id="TIGR00700">
    <property type="entry name" value="GABAtrnsam"/>
    <property type="match status" value="1"/>
</dbReference>
<dbReference type="FunFam" id="3.40.640.10:FF:000013">
    <property type="entry name" value="4-aminobutyrate aminotransferase"/>
    <property type="match status" value="1"/>
</dbReference>
<proteinExistence type="inferred from homology"/>
<dbReference type="InterPro" id="IPR050103">
    <property type="entry name" value="Class-III_PLP-dep_AT"/>
</dbReference>
<dbReference type="SUPFAM" id="SSF53383">
    <property type="entry name" value="PLP-dependent transferases"/>
    <property type="match status" value="1"/>
</dbReference>
<evidence type="ECO:0000256" key="2">
    <source>
        <dbReference type="ARBA" id="ARBA00008954"/>
    </source>
</evidence>
<evidence type="ECO:0000256" key="4">
    <source>
        <dbReference type="ARBA" id="ARBA00022679"/>
    </source>
</evidence>
<keyword evidence="4 7" id="KW-0808">Transferase</keyword>
<dbReference type="AlphaFoldDB" id="A0A2P2DZF9"/>
<dbReference type="Gene3D" id="3.90.1150.10">
    <property type="entry name" value="Aspartate Aminotransferase, domain 1"/>
    <property type="match status" value="1"/>
</dbReference>
<evidence type="ECO:0000256" key="5">
    <source>
        <dbReference type="ARBA" id="ARBA00022898"/>
    </source>
</evidence>
<dbReference type="PANTHER" id="PTHR11986:SF58">
    <property type="entry name" value="LEUCINE_METHIONINE RACEMASE"/>
    <property type="match status" value="1"/>
</dbReference>
<dbReference type="InterPro" id="IPR015421">
    <property type="entry name" value="PyrdxlP-dep_Trfase_major"/>
</dbReference>
<keyword evidence="8" id="KW-1185">Reference proteome</keyword>
<dbReference type="GO" id="GO:0034386">
    <property type="term" value="F:4-aminobutyrate:2-oxoglutarate transaminase activity"/>
    <property type="evidence" value="ECO:0007669"/>
    <property type="project" value="InterPro"/>
</dbReference>
<name>A0A2P2DZF9_9LEPT</name>
<dbReference type="Pfam" id="PF00202">
    <property type="entry name" value="Aminotran_3"/>
    <property type="match status" value="1"/>
</dbReference>
<accession>A0A2P2DZF9</accession>
<dbReference type="InterPro" id="IPR015422">
    <property type="entry name" value="PyrdxlP-dep_Trfase_small"/>
</dbReference>
<dbReference type="GO" id="GO:0030170">
    <property type="term" value="F:pyridoxal phosphate binding"/>
    <property type="evidence" value="ECO:0007669"/>
    <property type="project" value="InterPro"/>
</dbReference>
<dbReference type="GO" id="GO:0009448">
    <property type="term" value="P:gamma-aminobutyric acid metabolic process"/>
    <property type="evidence" value="ECO:0007669"/>
    <property type="project" value="InterPro"/>
</dbReference>
<dbReference type="InterPro" id="IPR004632">
    <property type="entry name" value="4NH2But_aminotransferase_bac"/>
</dbReference>
<dbReference type="InterPro" id="IPR015424">
    <property type="entry name" value="PyrdxlP-dep_Trfase"/>
</dbReference>
<evidence type="ECO:0000313" key="8">
    <source>
        <dbReference type="Proteomes" id="UP000245133"/>
    </source>
</evidence>
<evidence type="ECO:0000256" key="1">
    <source>
        <dbReference type="ARBA" id="ARBA00001933"/>
    </source>
</evidence>
<protein>
    <submittedName>
        <fullName evidence="7">Aminotransferase</fullName>
    </submittedName>
</protein>
<dbReference type="InterPro" id="IPR049704">
    <property type="entry name" value="Aminotrans_3_PPA_site"/>
</dbReference>
<organism evidence="7 8">
    <name type="scientific">Leptospira ryugenii</name>
    <dbReference type="NCBI Taxonomy" id="1917863"/>
    <lineage>
        <taxon>Bacteria</taxon>
        <taxon>Pseudomonadati</taxon>
        <taxon>Spirochaetota</taxon>
        <taxon>Spirochaetia</taxon>
        <taxon>Leptospirales</taxon>
        <taxon>Leptospiraceae</taxon>
        <taxon>Leptospira</taxon>
    </lineage>
</organism>
<dbReference type="CDD" id="cd00610">
    <property type="entry name" value="OAT_like"/>
    <property type="match status" value="1"/>
</dbReference>
<evidence type="ECO:0000256" key="3">
    <source>
        <dbReference type="ARBA" id="ARBA00022576"/>
    </source>
</evidence>
<evidence type="ECO:0000256" key="6">
    <source>
        <dbReference type="RuleBase" id="RU003560"/>
    </source>
</evidence>
<dbReference type="PIRSF" id="PIRSF000521">
    <property type="entry name" value="Transaminase_4ab_Lys_Orn"/>
    <property type="match status" value="1"/>
</dbReference>
<gene>
    <name evidence="7" type="ORF">LPTSP4_15280</name>
</gene>
<keyword evidence="5 6" id="KW-0663">Pyridoxal phosphate</keyword>
<dbReference type="EMBL" id="BFBB01000003">
    <property type="protein sequence ID" value="GBF50007.1"/>
    <property type="molecule type" value="Genomic_DNA"/>
</dbReference>
<comment type="caution">
    <text evidence="7">The sequence shown here is derived from an EMBL/GenBank/DDBJ whole genome shotgun (WGS) entry which is preliminary data.</text>
</comment>